<comment type="similarity">
    <text evidence="4">Belongs to the WD repeat PROPPIN family.</text>
</comment>
<dbReference type="SUPFAM" id="SSF50978">
    <property type="entry name" value="WD40 repeat-like"/>
    <property type="match status" value="1"/>
</dbReference>
<sequence>MNTRPPIEAPNEPAVLSVAFNHDASRFSVGLNTGFCIFQTSTCQLQTRRDFNAGLALVQMMGMSNYLALVGGGRSPKFPQNKVIIWDDSKAKVALEITTLTAVRGVQLTRARVAVVLQNSVRVYAFEKQPKPLAKYETADNLAGLCALSDRWLVFPGRTPGQVQVVDLATDNVSIIPAHASRLAALQLSADGELLATASEKGTIVRIFSTASCARVAERRRGSEFAQIYSLRFSPGGSMLACTSAKGSLHIFDVSSPGRGGASRSASPPRSPGVGVTGAAGAGSGGVAAAAADATNKWGFLSSLPFGPFSDVYSFTSARFEAGDEPLAGSAANEGQAVLGTTRPIKGVIGWIDDSSLIVVGAGRDARWEKFVLATGDEGQRVLVREGWKRYLGN</sequence>
<accession>A0A9P9WAD1</accession>
<comment type="caution">
    <text evidence="6">The sequence shown here is derived from an EMBL/GenBank/DDBJ whole genome shotgun (WGS) entry which is preliminary data.</text>
</comment>
<keyword evidence="2" id="KW-0853">WD repeat</keyword>
<evidence type="ECO:0008006" key="8">
    <source>
        <dbReference type="Google" id="ProtNLM"/>
    </source>
</evidence>
<dbReference type="Pfam" id="PF21032">
    <property type="entry name" value="PROPPIN"/>
    <property type="match status" value="1"/>
</dbReference>
<feature type="compositionally biased region" description="Low complexity" evidence="5">
    <location>
        <begin position="258"/>
        <end position="274"/>
    </location>
</feature>
<proteinExistence type="inferred from homology"/>
<dbReference type="Gene3D" id="2.130.10.10">
    <property type="entry name" value="YVTN repeat-like/Quinoprotein amine dehydrogenase"/>
    <property type="match status" value="1"/>
</dbReference>
<dbReference type="EMBL" id="JAFIMR010000055">
    <property type="protein sequence ID" value="KAI1853869.1"/>
    <property type="molecule type" value="Genomic_DNA"/>
</dbReference>
<dbReference type="Proteomes" id="UP000829685">
    <property type="component" value="Unassembled WGS sequence"/>
</dbReference>
<protein>
    <recommendedName>
        <fullName evidence="8">SVP1-like protein 2</fullName>
    </recommendedName>
</protein>
<dbReference type="InterPro" id="IPR015943">
    <property type="entry name" value="WD40/YVTN_repeat-like_dom_sf"/>
</dbReference>
<evidence type="ECO:0000256" key="3">
    <source>
        <dbReference type="ARBA" id="ARBA00022737"/>
    </source>
</evidence>
<keyword evidence="7" id="KW-1185">Reference proteome</keyword>
<dbReference type="PANTHER" id="PTHR11227">
    <property type="entry name" value="WD-REPEAT PROTEIN INTERACTING WITH PHOSPHOINOSIDES WIPI -RELATED"/>
    <property type="match status" value="1"/>
</dbReference>
<gene>
    <name evidence="6" type="ORF">JX265_012554</name>
</gene>
<name>A0A9P9WAD1_9PEZI</name>
<feature type="region of interest" description="Disordered" evidence="5">
    <location>
        <begin position="258"/>
        <end position="278"/>
    </location>
</feature>
<dbReference type="SMART" id="SM00320">
    <property type="entry name" value="WD40"/>
    <property type="match status" value="2"/>
</dbReference>
<evidence type="ECO:0000256" key="4">
    <source>
        <dbReference type="ARBA" id="ARBA00025740"/>
    </source>
</evidence>
<dbReference type="AlphaFoldDB" id="A0A9P9WAD1"/>
<dbReference type="InterPro" id="IPR036322">
    <property type="entry name" value="WD40_repeat_dom_sf"/>
</dbReference>
<evidence type="ECO:0000256" key="2">
    <source>
        <dbReference type="ARBA" id="ARBA00022574"/>
    </source>
</evidence>
<dbReference type="InterPro" id="IPR048720">
    <property type="entry name" value="PROPPIN"/>
</dbReference>
<evidence type="ECO:0000256" key="1">
    <source>
        <dbReference type="ARBA" id="ARBA00004148"/>
    </source>
</evidence>
<dbReference type="SUPFAM" id="SSF50993">
    <property type="entry name" value="Peptidase/esterase 'gauge' domain"/>
    <property type="match status" value="1"/>
</dbReference>
<dbReference type="InterPro" id="IPR001680">
    <property type="entry name" value="WD40_rpt"/>
</dbReference>
<keyword evidence="3" id="KW-0677">Repeat</keyword>
<comment type="subcellular location">
    <subcellularLocation>
        <location evidence="1">Vacuole membrane</location>
        <topology evidence="1">Peripheral membrane protein</topology>
    </subcellularLocation>
</comment>
<organism evidence="6 7">
    <name type="scientific">Neoarthrinium moseri</name>
    <dbReference type="NCBI Taxonomy" id="1658444"/>
    <lineage>
        <taxon>Eukaryota</taxon>
        <taxon>Fungi</taxon>
        <taxon>Dikarya</taxon>
        <taxon>Ascomycota</taxon>
        <taxon>Pezizomycotina</taxon>
        <taxon>Sordariomycetes</taxon>
        <taxon>Xylariomycetidae</taxon>
        <taxon>Amphisphaeriales</taxon>
        <taxon>Apiosporaceae</taxon>
        <taxon>Neoarthrinium</taxon>
    </lineage>
</organism>
<evidence type="ECO:0000313" key="6">
    <source>
        <dbReference type="EMBL" id="KAI1853869.1"/>
    </source>
</evidence>
<reference evidence="6" key="1">
    <citation type="submission" date="2021-03" db="EMBL/GenBank/DDBJ databases">
        <title>Revisited historic fungal species revealed as producer of novel bioactive compounds through whole genome sequencing and comparative genomics.</title>
        <authorList>
            <person name="Vignolle G.A."/>
            <person name="Hochenegger N."/>
            <person name="Mach R.L."/>
            <person name="Mach-Aigner A.R."/>
            <person name="Javad Rahimi M."/>
            <person name="Salim K.A."/>
            <person name="Chan C.M."/>
            <person name="Lim L.B.L."/>
            <person name="Cai F."/>
            <person name="Druzhinina I.S."/>
            <person name="U'Ren J.M."/>
            <person name="Derntl C."/>
        </authorList>
    </citation>
    <scope>NUCLEOTIDE SEQUENCE</scope>
    <source>
        <strain evidence="6">TUCIM 5799</strain>
    </source>
</reference>
<dbReference type="GO" id="GO:0005774">
    <property type="term" value="C:vacuolar membrane"/>
    <property type="evidence" value="ECO:0007669"/>
    <property type="project" value="UniProtKB-SubCell"/>
</dbReference>
<evidence type="ECO:0000313" key="7">
    <source>
        <dbReference type="Proteomes" id="UP000829685"/>
    </source>
</evidence>
<evidence type="ECO:0000256" key="5">
    <source>
        <dbReference type="SAM" id="MobiDB-lite"/>
    </source>
</evidence>